<dbReference type="GO" id="GO:0055085">
    <property type="term" value="P:transmembrane transport"/>
    <property type="evidence" value="ECO:0007669"/>
    <property type="project" value="InterPro"/>
</dbReference>
<gene>
    <name evidence="9" type="ORF">FD33_GL001533</name>
</gene>
<feature type="transmembrane region" description="Helical" evidence="8">
    <location>
        <begin position="305"/>
        <end position="326"/>
    </location>
</feature>
<dbReference type="Gene3D" id="1.20.1530.20">
    <property type="match status" value="1"/>
</dbReference>
<keyword evidence="5 8" id="KW-0812">Transmembrane</keyword>
<dbReference type="EMBL" id="AZES01000029">
    <property type="protein sequence ID" value="KRL31752.1"/>
    <property type="molecule type" value="Genomic_DNA"/>
</dbReference>
<evidence type="ECO:0000256" key="7">
    <source>
        <dbReference type="ARBA" id="ARBA00023136"/>
    </source>
</evidence>
<feature type="transmembrane region" description="Helical" evidence="8">
    <location>
        <begin position="144"/>
        <end position="165"/>
    </location>
</feature>
<dbReference type="GO" id="GO:0005886">
    <property type="term" value="C:plasma membrane"/>
    <property type="evidence" value="ECO:0007669"/>
    <property type="project" value="UniProtKB-SubCell"/>
</dbReference>
<feature type="transmembrane region" description="Helical" evidence="8">
    <location>
        <begin position="83"/>
        <end position="105"/>
    </location>
</feature>
<feature type="transmembrane region" description="Helical" evidence="8">
    <location>
        <begin position="271"/>
        <end position="293"/>
    </location>
</feature>
<dbReference type="InterPro" id="IPR038770">
    <property type="entry name" value="Na+/solute_symporter_sf"/>
</dbReference>
<feature type="transmembrane region" description="Helical" evidence="8">
    <location>
        <begin position="20"/>
        <end position="41"/>
    </location>
</feature>
<keyword evidence="3" id="KW-0813">Transport</keyword>
<keyword evidence="10" id="KW-1185">Reference proteome</keyword>
<keyword evidence="4" id="KW-1003">Cell membrane</keyword>
<proteinExistence type="inferred from homology"/>
<name>A0A0R1PTM4_9LACO</name>
<evidence type="ECO:0000256" key="5">
    <source>
        <dbReference type="ARBA" id="ARBA00022692"/>
    </source>
</evidence>
<evidence type="ECO:0000313" key="10">
    <source>
        <dbReference type="Proteomes" id="UP000051908"/>
    </source>
</evidence>
<evidence type="ECO:0000256" key="4">
    <source>
        <dbReference type="ARBA" id="ARBA00022475"/>
    </source>
</evidence>
<keyword evidence="6 8" id="KW-1133">Transmembrane helix</keyword>
<dbReference type="PANTHER" id="PTHR36838">
    <property type="entry name" value="AUXIN EFFLUX CARRIER FAMILY PROTEIN"/>
    <property type="match status" value="1"/>
</dbReference>
<evidence type="ECO:0000256" key="3">
    <source>
        <dbReference type="ARBA" id="ARBA00022448"/>
    </source>
</evidence>
<evidence type="ECO:0000256" key="6">
    <source>
        <dbReference type="ARBA" id="ARBA00022989"/>
    </source>
</evidence>
<dbReference type="InterPro" id="IPR004776">
    <property type="entry name" value="Mem_transp_PIN-like"/>
</dbReference>
<dbReference type="PATRIC" id="fig|1122151.5.peg.1589"/>
<protein>
    <submittedName>
        <fullName evidence="9">Putative malate transport protein (Putative)</fullName>
    </submittedName>
</protein>
<evidence type="ECO:0000256" key="1">
    <source>
        <dbReference type="ARBA" id="ARBA00004651"/>
    </source>
</evidence>
<comment type="subcellular location">
    <subcellularLocation>
        <location evidence="1">Cell membrane</location>
        <topology evidence="1">Multi-pass membrane protein</topology>
    </subcellularLocation>
</comment>
<dbReference type="PANTHER" id="PTHR36838:SF1">
    <property type="entry name" value="SLR1864 PROTEIN"/>
    <property type="match status" value="1"/>
</dbReference>
<reference evidence="9 10" key="1">
    <citation type="journal article" date="2015" name="Genome Announc.">
        <title>Expanding the biotechnology potential of lactobacilli through comparative genomics of 213 strains and associated genera.</title>
        <authorList>
            <person name="Sun Z."/>
            <person name="Harris H.M."/>
            <person name="McCann A."/>
            <person name="Guo C."/>
            <person name="Argimon S."/>
            <person name="Zhang W."/>
            <person name="Yang X."/>
            <person name="Jeffery I.B."/>
            <person name="Cooney J.C."/>
            <person name="Kagawa T.F."/>
            <person name="Liu W."/>
            <person name="Song Y."/>
            <person name="Salvetti E."/>
            <person name="Wrobel A."/>
            <person name="Rasinkangas P."/>
            <person name="Parkhill J."/>
            <person name="Rea M.C."/>
            <person name="O'Sullivan O."/>
            <person name="Ritari J."/>
            <person name="Douillard F.P."/>
            <person name="Paul Ross R."/>
            <person name="Yang R."/>
            <person name="Briner A.E."/>
            <person name="Felis G.E."/>
            <person name="de Vos W.M."/>
            <person name="Barrangou R."/>
            <person name="Klaenhammer T.R."/>
            <person name="Caufield P.W."/>
            <person name="Cui Y."/>
            <person name="Zhang H."/>
            <person name="O'Toole P.W."/>
        </authorList>
    </citation>
    <scope>NUCLEOTIDE SEQUENCE [LARGE SCALE GENOMIC DNA]</scope>
    <source>
        <strain evidence="9 10">DSM 13238</strain>
    </source>
</reference>
<evidence type="ECO:0000256" key="2">
    <source>
        <dbReference type="ARBA" id="ARBA00010145"/>
    </source>
</evidence>
<feature type="transmembrane region" description="Helical" evidence="8">
    <location>
        <begin position="186"/>
        <end position="203"/>
    </location>
</feature>
<organism evidence="9 10">
    <name type="scientific">Companilactobacillus paralimentarius DSM 13238 = JCM 10415</name>
    <dbReference type="NCBI Taxonomy" id="1122151"/>
    <lineage>
        <taxon>Bacteria</taxon>
        <taxon>Bacillati</taxon>
        <taxon>Bacillota</taxon>
        <taxon>Bacilli</taxon>
        <taxon>Lactobacillales</taxon>
        <taxon>Lactobacillaceae</taxon>
        <taxon>Companilactobacillus</taxon>
    </lineage>
</organism>
<accession>A0A0R1PTM4</accession>
<dbReference type="AlphaFoldDB" id="A0A0R1PTM4"/>
<dbReference type="Proteomes" id="UP000051908">
    <property type="component" value="Unassembled WGS sequence"/>
</dbReference>
<dbReference type="Pfam" id="PF03547">
    <property type="entry name" value="Mem_trans"/>
    <property type="match status" value="1"/>
</dbReference>
<comment type="similarity">
    <text evidence="2">Belongs to the auxin efflux carrier (TC 2.A.69) family.</text>
</comment>
<feature type="transmembrane region" description="Helical" evidence="8">
    <location>
        <begin position="53"/>
        <end position="71"/>
    </location>
</feature>
<comment type="caution">
    <text evidence="9">The sequence shown here is derived from an EMBL/GenBank/DDBJ whole genome shotgun (WGS) entry which is preliminary data.</text>
</comment>
<sequence length="327" mass="35815">MLFWHETLVKVLLEGKIMNIGQLINQIILIFCLMLVGVLINKLKFMHAQTSNDLTNVLLYIVSPCLIINAFEQPYSNDRIKQFLLAAGGVILLYLVEIVIAKLVFGHLKNRNLSRIAQYGSIYSNAGFMGIPLISSLFGSKGVFFAVVSLAAFNIFSWTQGVSLFKNNDSGTSERTNWKQVLLNPNIIAIIVGAIFFVFSVQIPSIPNQIIKDIGSVNTPLSMIVIGNSLANIKFTKDMLNKEIGLTILFRNLLFPILAIIILRLVGVTGIAFYTTIVMAACPVAGLVVLFTLQVHDDTAPAISAMSLSTILSLVTIPLIFALGNIL</sequence>
<feature type="transmembrane region" description="Helical" evidence="8">
    <location>
        <begin position="117"/>
        <end position="138"/>
    </location>
</feature>
<keyword evidence="7 8" id="KW-0472">Membrane</keyword>
<feature type="transmembrane region" description="Helical" evidence="8">
    <location>
        <begin position="245"/>
        <end position="265"/>
    </location>
</feature>
<evidence type="ECO:0000256" key="8">
    <source>
        <dbReference type="SAM" id="Phobius"/>
    </source>
</evidence>
<evidence type="ECO:0000313" key="9">
    <source>
        <dbReference type="EMBL" id="KRL31752.1"/>
    </source>
</evidence>